<reference evidence="1" key="1">
    <citation type="submission" date="2022-11" db="EMBL/GenBank/DDBJ databases">
        <title>beta-Carotene-producing bacterium, Jeongeuplla avenae sp. nov., alleviates the salt stress of Arabidopsis seedlings.</title>
        <authorList>
            <person name="Jiang L."/>
            <person name="Lee J."/>
        </authorList>
    </citation>
    <scope>NUCLEOTIDE SEQUENCE</scope>
    <source>
        <strain evidence="1">DY_R2A_6</strain>
    </source>
</reference>
<dbReference type="EMBL" id="CP113520">
    <property type="protein sequence ID" value="WAJ28644.1"/>
    <property type="molecule type" value="Genomic_DNA"/>
</dbReference>
<organism evidence="1 2">
    <name type="scientific">Antarcticirhabdus aurantiaca</name>
    <dbReference type="NCBI Taxonomy" id="2606717"/>
    <lineage>
        <taxon>Bacteria</taxon>
        <taxon>Pseudomonadati</taxon>
        <taxon>Pseudomonadota</taxon>
        <taxon>Alphaproteobacteria</taxon>
        <taxon>Hyphomicrobiales</taxon>
        <taxon>Aurantimonadaceae</taxon>
        <taxon>Antarcticirhabdus</taxon>
    </lineage>
</organism>
<dbReference type="EC" id="3.6.-.-" evidence="1"/>
<accession>A0ACD4NP18</accession>
<dbReference type="Proteomes" id="UP001163223">
    <property type="component" value="Chromosome"/>
</dbReference>
<gene>
    <name evidence="1" type="primary">mnmE</name>
    <name evidence="1" type="ORF">OXU80_28255</name>
</gene>
<protein>
    <submittedName>
        <fullName evidence="1">tRNA uridine-5-carboxymethylaminomethyl(34) synthesis GTPase MnmE</fullName>
        <ecNumber evidence="1">3.6.-.-</ecNumber>
    </submittedName>
</protein>
<proteinExistence type="predicted"/>
<name>A0ACD4NP18_9HYPH</name>
<sequence>MEDTIVALSSGALPAGVAVVRVSGPAARRVAERLAGTLPEPRRASLRRIRDEAGAMLDRGLVLFFPGPNSATGDDLAEFHLHGGRATVARFVEAATSLPGLRLAEAGEFTRRAFVNGRIDLTEAEGLSDLLAAETERQRRAALLQAEGGSRRLFEDWGTRLLHARALIEASFDFSDEGDVGEGVDAGVRAEVAVLAAEIDAHLSGAARGEILREGFRVAIAGPPNAGKSSLLNALARREVAIVTPVPGTTRDVLEVTLDLAGLPVRLFDTAGLRETADPIEAIGVKRARETMERADLVLWLDAADSAETEAAAMLHVKQSGPGEPRPTLRVRSKADLAAAAPVGAYDLAISVRTGAGLDALLAALAARADAAAGAADALPLQARHRAALVETRRALADFARAPDLLPEVAAEILREAADRLGRLTGRTDVEDLLGVIFSRFCIGK</sequence>
<keyword evidence="2" id="KW-1185">Reference proteome</keyword>
<evidence type="ECO:0000313" key="1">
    <source>
        <dbReference type="EMBL" id="WAJ28644.1"/>
    </source>
</evidence>
<evidence type="ECO:0000313" key="2">
    <source>
        <dbReference type="Proteomes" id="UP001163223"/>
    </source>
</evidence>
<keyword evidence="1" id="KW-0378">Hydrolase</keyword>